<evidence type="ECO:0000313" key="3">
    <source>
        <dbReference type="Proteomes" id="UP000199777"/>
    </source>
</evidence>
<dbReference type="Proteomes" id="UP000199777">
    <property type="component" value="Unassembled WGS sequence"/>
</dbReference>
<dbReference type="InterPro" id="IPR010359">
    <property type="entry name" value="IrrE_HExxH"/>
</dbReference>
<name>A0ABY1L013_9BACI</name>
<dbReference type="EMBL" id="FTOK01000015">
    <property type="protein sequence ID" value="SIS97870.1"/>
    <property type="molecule type" value="Genomic_DNA"/>
</dbReference>
<accession>A0ABY1L013</accession>
<dbReference type="Pfam" id="PF06114">
    <property type="entry name" value="Peptidase_M78"/>
    <property type="match status" value="1"/>
</dbReference>
<keyword evidence="3" id="KW-1185">Reference proteome</keyword>
<evidence type="ECO:0000313" key="2">
    <source>
        <dbReference type="EMBL" id="SIS97870.1"/>
    </source>
</evidence>
<organism evidence="2 3">
    <name type="scientific">Salimicrobium salexigens</name>
    <dbReference type="NCBI Taxonomy" id="908941"/>
    <lineage>
        <taxon>Bacteria</taxon>
        <taxon>Bacillati</taxon>
        <taxon>Bacillota</taxon>
        <taxon>Bacilli</taxon>
        <taxon>Bacillales</taxon>
        <taxon>Bacillaceae</taxon>
        <taxon>Salimicrobium</taxon>
    </lineage>
</organism>
<sequence length="161" mass="19117">MGFPIYSTTILEDLVTQWYINHRYNNPEDLNIQDIGLESQIFLRCKPMQARFMKVGRFQEIIVDSRLPTIYQREQFFHELCHALRHAGRQTMMPKAFHELQERDARHFTLYASLPAHMINEYTITSPAIIDQLSRDFKVPRKLCIERLEKIKGRIVPSIKI</sequence>
<proteinExistence type="predicted"/>
<feature type="domain" description="IrrE N-terminal-like" evidence="1">
    <location>
        <begin position="58"/>
        <end position="148"/>
    </location>
</feature>
<gene>
    <name evidence="2" type="ORF">SAMN05421758_11524</name>
</gene>
<comment type="caution">
    <text evidence="2">The sequence shown here is derived from an EMBL/GenBank/DDBJ whole genome shotgun (WGS) entry which is preliminary data.</text>
</comment>
<protein>
    <recommendedName>
        <fullName evidence="1">IrrE N-terminal-like domain-containing protein</fullName>
    </recommendedName>
</protein>
<evidence type="ECO:0000259" key="1">
    <source>
        <dbReference type="Pfam" id="PF06114"/>
    </source>
</evidence>
<reference evidence="2 3" key="1">
    <citation type="submission" date="2017-01" db="EMBL/GenBank/DDBJ databases">
        <authorList>
            <person name="Varghese N."/>
            <person name="Submissions S."/>
        </authorList>
    </citation>
    <scope>NUCLEOTIDE SEQUENCE [LARGE SCALE GENOMIC DNA]</scope>
    <source>
        <strain evidence="2 3">DSM 22782</strain>
    </source>
</reference>